<evidence type="ECO:0000313" key="6">
    <source>
        <dbReference type="Proteomes" id="UP000696573"/>
    </source>
</evidence>
<dbReference type="InterPro" id="IPR000868">
    <property type="entry name" value="Isochorismatase-like_dom"/>
</dbReference>
<comment type="similarity">
    <text evidence="1">Belongs to the isochorismatase family.</text>
</comment>
<accession>A0A9N9YS22</accession>
<dbReference type="InterPro" id="IPR050272">
    <property type="entry name" value="Isochorismatase-like_hydrls"/>
</dbReference>
<gene>
    <name evidence="5" type="ORF">CRHIZ90672A_00015381</name>
</gene>
<proteinExistence type="inferred from homology"/>
<dbReference type="OrthoDB" id="1739143at2759"/>
<dbReference type="Proteomes" id="UP000696573">
    <property type="component" value="Unassembled WGS sequence"/>
</dbReference>
<dbReference type="Gene3D" id="3.40.50.850">
    <property type="entry name" value="Isochorismatase-like"/>
    <property type="match status" value="1"/>
</dbReference>
<evidence type="ECO:0000259" key="4">
    <source>
        <dbReference type="Pfam" id="PF00857"/>
    </source>
</evidence>
<evidence type="ECO:0000313" key="5">
    <source>
        <dbReference type="EMBL" id="CAH0042296.1"/>
    </source>
</evidence>
<keyword evidence="2" id="KW-0378">Hydrolase</keyword>
<dbReference type="SUPFAM" id="SSF52499">
    <property type="entry name" value="Isochorismatase-like hydrolases"/>
    <property type="match status" value="1"/>
</dbReference>
<dbReference type="EMBL" id="CABFNQ020000766">
    <property type="protein sequence ID" value="CAH0042296.1"/>
    <property type="molecule type" value="Genomic_DNA"/>
</dbReference>
<keyword evidence="6" id="KW-1185">Reference proteome</keyword>
<evidence type="ECO:0000256" key="2">
    <source>
        <dbReference type="ARBA" id="ARBA00022801"/>
    </source>
</evidence>
<dbReference type="Pfam" id="PF00857">
    <property type="entry name" value="Isochorismatase"/>
    <property type="match status" value="1"/>
</dbReference>
<dbReference type="InterPro" id="IPR036380">
    <property type="entry name" value="Isochorismatase-like_sf"/>
</dbReference>
<evidence type="ECO:0000256" key="1">
    <source>
        <dbReference type="ARBA" id="ARBA00006336"/>
    </source>
</evidence>
<organism evidence="5 6">
    <name type="scientific">Clonostachys rhizophaga</name>
    <dbReference type="NCBI Taxonomy" id="160324"/>
    <lineage>
        <taxon>Eukaryota</taxon>
        <taxon>Fungi</taxon>
        <taxon>Dikarya</taxon>
        <taxon>Ascomycota</taxon>
        <taxon>Pezizomycotina</taxon>
        <taxon>Sordariomycetes</taxon>
        <taxon>Hypocreomycetidae</taxon>
        <taxon>Hypocreales</taxon>
        <taxon>Bionectriaceae</taxon>
        <taxon>Clonostachys</taxon>
    </lineage>
</organism>
<sequence>MPPATAQPNQPQFYGPSETALLFLDYQNVLFSMITDESVKKSVLDSAKTLLASARQNKVPIIHCLIDTKLDPPPTSKIYEQWSTIHKPLLEANLDLAKEHPDLAPNGSATGHESTSLRVPGPRSALLNKDLITTLRKELSVTSLILGGIATSGAIIGTALQGIDEDFVVTVVRDAVWDPNSQVASHLLDVVLPVSGYVVSTSEAVSYMQPKC</sequence>
<feature type="domain" description="Isochorismatase-like" evidence="4">
    <location>
        <begin position="19"/>
        <end position="201"/>
    </location>
</feature>
<comment type="caution">
    <text evidence="5">The sequence shown here is derived from an EMBL/GenBank/DDBJ whole genome shotgun (WGS) entry which is preliminary data.</text>
</comment>
<protein>
    <recommendedName>
        <fullName evidence="4">Isochorismatase-like domain-containing protein</fullName>
    </recommendedName>
</protein>
<feature type="compositionally biased region" description="Polar residues" evidence="3">
    <location>
        <begin position="107"/>
        <end position="117"/>
    </location>
</feature>
<dbReference type="AlphaFoldDB" id="A0A9N9YS22"/>
<evidence type="ECO:0000256" key="3">
    <source>
        <dbReference type="SAM" id="MobiDB-lite"/>
    </source>
</evidence>
<dbReference type="PANTHER" id="PTHR43540">
    <property type="entry name" value="PEROXYUREIDOACRYLATE/UREIDOACRYLATE AMIDOHYDROLASE-RELATED"/>
    <property type="match status" value="1"/>
</dbReference>
<feature type="region of interest" description="Disordered" evidence="3">
    <location>
        <begin position="100"/>
        <end position="121"/>
    </location>
</feature>
<dbReference type="GO" id="GO:0016787">
    <property type="term" value="F:hydrolase activity"/>
    <property type="evidence" value="ECO:0007669"/>
    <property type="project" value="UniProtKB-KW"/>
</dbReference>
<name>A0A9N9YS22_9HYPO</name>
<reference evidence="5" key="1">
    <citation type="submission" date="2021-10" db="EMBL/GenBank/DDBJ databases">
        <authorList>
            <person name="Piombo E."/>
        </authorList>
    </citation>
    <scope>NUCLEOTIDE SEQUENCE</scope>
</reference>